<evidence type="ECO:0000256" key="2">
    <source>
        <dbReference type="ARBA" id="ARBA00023125"/>
    </source>
</evidence>
<dbReference type="Pfam" id="PF00356">
    <property type="entry name" value="LacI"/>
    <property type="match status" value="1"/>
</dbReference>
<evidence type="ECO:0000313" key="5">
    <source>
        <dbReference type="EMBL" id="EPX84821.1"/>
    </source>
</evidence>
<dbReference type="RefSeq" id="WP_021097905.1">
    <property type="nucleotide sequence ID" value="NZ_KE557321.1"/>
</dbReference>
<dbReference type="OrthoDB" id="8433438at2"/>
<dbReference type="PROSITE" id="PS50932">
    <property type="entry name" value="HTH_LACI_2"/>
    <property type="match status" value="1"/>
</dbReference>
<protein>
    <submittedName>
        <fullName evidence="5">Transcriptional regulator, LacI family</fullName>
    </submittedName>
</protein>
<feature type="domain" description="HTH lacI-type" evidence="4">
    <location>
        <begin position="8"/>
        <end position="62"/>
    </location>
</feature>
<dbReference type="PATRIC" id="fig|1123069.3.peg.1782"/>
<dbReference type="STRING" id="1123069.ruthe_01818"/>
<proteinExistence type="predicted"/>
<dbReference type="SUPFAM" id="SSF47413">
    <property type="entry name" value="lambda repressor-like DNA-binding domains"/>
    <property type="match status" value="1"/>
</dbReference>
<keyword evidence="2" id="KW-0238">DNA-binding</keyword>
<evidence type="ECO:0000259" key="4">
    <source>
        <dbReference type="PROSITE" id="PS50932"/>
    </source>
</evidence>
<evidence type="ECO:0000256" key="1">
    <source>
        <dbReference type="ARBA" id="ARBA00023015"/>
    </source>
</evidence>
<keyword evidence="3" id="KW-0804">Transcription</keyword>
<dbReference type="InterPro" id="IPR046335">
    <property type="entry name" value="LacI/GalR-like_sensor"/>
</dbReference>
<name>S9QTW7_9RHOB</name>
<dbReference type="InterPro" id="IPR028082">
    <property type="entry name" value="Peripla_BP_I"/>
</dbReference>
<dbReference type="GO" id="GO:0000976">
    <property type="term" value="F:transcription cis-regulatory region binding"/>
    <property type="evidence" value="ECO:0007669"/>
    <property type="project" value="TreeGrafter"/>
</dbReference>
<dbReference type="GO" id="GO:0003700">
    <property type="term" value="F:DNA-binding transcription factor activity"/>
    <property type="evidence" value="ECO:0007669"/>
    <property type="project" value="TreeGrafter"/>
</dbReference>
<keyword evidence="6" id="KW-1185">Reference proteome</keyword>
<dbReference type="Gene3D" id="3.40.50.2300">
    <property type="match status" value="2"/>
</dbReference>
<dbReference type="Pfam" id="PF13377">
    <property type="entry name" value="Peripla_BP_3"/>
    <property type="match status" value="1"/>
</dbReference>
<organism evidence="5 6">
    <name type="scientific">Rubellimicrobium thermophilum DSM 16684</name>
    <dbReference type="NCBI Taxonomy" id="1123069"/>
    <lineage>
        <taxon>Bacteria</taxon>
        <taxon>Pseudomonadati</taxon>
        <taxon>Pseudomonadota</taxon>
        <taxon>Alphaproteobacteria</taxon>
        <taxon>Rhodobacterales</taxon>
        <taxon>Roseobacteraceae</taxon>
        <taxon>Rubellimicrobium</taxon>
    </lineage>
</organism>
<dbReference type="CDD" id="cd01392">
    <property type="entry name" value="HTH_LacI"/>
    <property type="match status" value="1"/>
</dbReference>
<dbReference type="SMART" id="SM00354">
    <property type="entry name" value="HTH_LACI"/>
    <property type="match status" value="1"/>
</dbReference>
<gene>
    <name evidence="5" type="ORF">ruthe_01818</name>
</gene>
<comment type="caution">
    <text evidence="5">The sequence shown here is derived from an EMBL/GenBank/DDBJ whole genome shotgun (WGS) entry which is preliminary data.</text>
</comment>
<evidence type="ECO:0000313" key="6">
    <source>
        <dbReference type="Proteomes" id="UP000015346"/>
    </source>
</evidence>
<dbReference type="PANTHER" id="PTHR30146:SF109">
    <property type="entry name" value="HTH-TYPE TRANSCRIPTIONAL REGULATOR GALS"/>
    <property type="match status" value="1"/>
</dbReference>
<reference evidence="5 6" key="1">
    <citation type="journal article" date="2013" name="Stand. Genomic Sci.">
        <title>Genome sequence of the reddish-pigmented Rubellimicrobium thermophilum type strain (DSM 16684(T)), a member of the Roseobacter clade.</title>
        <authorList>
            <person name="Fiebig A."/>
            <person name="Riedel T."/>
            <person name="Gronow S."/>
            <person name="Petersen J."/>
            <person name="Klenk H.P."/>
            <person name="Goker M."/>
        </authorList>
    </citation>
    <scope>NUCLEOTIDE SEQUENCE [LARGE SCALE GENOMIC DNA]</scope>
    <source>
        <strain evidence="5 6">DSM 16684</strain>
    </source>
</reference>
<dbReference type="EMBL" id="AOLV01000019">
    <property type="protein sequence ID" value="EPX84821.1"/>
    <property type="molecule type" value="Genomic_DNA"/>
</dbReference>
<evidence type="ECO:0000256" key="3">
    <source>
        <dbReference type="ARBA" id="ARBA00023163"/>
    </source>
</evidence>
<dbReference type="Proteomes" id="UP000015346">
    <property type="component" value="Unassembled WGS sequence"/>
</dbReference>
<accession>S9QTW7</accession>
<dbReference type="HOGENOM" id="CLU_037628_6_1_5"/>
<dbReference type="Gene3D" id="1.10.260.40">
    <property type="entry name" value="lambda repressor-like DNA-binding domains"/>
    <property type="match status" value="1"/>
</dbReference>
<dbReference type="PANTHER" id="PTHR30146">
    <property type="entry name" value="LACI-RELATED TRANSCRIPTIONAL REPRESSOR"/>
    <property type="match status" value="1"/>
</dbReference>
<dbReference type="SUPFAM" id="SSF53822">
    <property type="entry name" value="Periplasmic binding protein-like I"/>
    <property type="match status" value="1"/>
</dbReference>
<dbReference type="InterPro" id="IPR010982">
    <property type="entry name" value="Lambda_DNA-bd_dom_sf"/>
</dbReference>
<sequence>MTDQPVRVTAMDVARLAGVSQSAVSRVFTPGAPVSRRMAEKVRAAAEQLGYRPNVLARAVITGRSRMIGLVVAHLENQFYPVAIEHLSRALQARGYHILVFLAGTDSGRTAEVVQELLDYQVDGIVFASVALTSDIASRCESAGIPVVLFNRGQEGEAHAEVTSDNLEGGRIVARFLLAGGHRRIAHVAGWQGSSTGRDRAEGFRRGLAEAGQEPLAVIDGFYDRDEAARAAHRLMDRPDPPDAIFVGNDYMAFGVMDALRFERGLRVPEDVSVVGFDDVPLAAWPAYDLTTIRQPVEAMVDATVDVLIRQIEEGAREAVRLRLPAPLVLRGSARSRRNGPDPTCP</sequence>
<dbReference type="CDD" id="cd06278">
    <property type="entry name" value="PBP1_LacI-like"/>
    <property type="match status" value="1"/>
</dbReference>
<dbReference type="AlphaFoldDB" id="S9QTW7"/>
<dbReference type="InterPro" id="IPR000843">
    <property type="entry name" value="HTH_LacI"/>
</dbReference>
<keyword evidence="1" id="KW-0805">Transcription regulation</keyword>